<reference evidence="1 2" key="1">
    <citation type="submission" date="2016-10" db="EMBL/GenBank/DDBJ databases">
        <title>Genome sequence of the basidiomycete white-rot fungus Trametes pubescens.</title>
        <authorList>
            <person name="Makela M.R."/>
            <person name="Granchi Z."/>
            <person name="Peng M."/>
            <person name="De Vries R.P."/>
            <person name="Grigoriev I."/>
            <person name="Riley R."/>
            <person name="Hilden K."/>
        </authorList>
    </citation>
    <scope>NUCLEOTIDE SEQUENCE [LARGE SCALE GENOMIC DNA]</scope>
    <source>
        <strain evidence="1 2">FBCC735</strain>
    </source>
</reference>
<dbReference type="EMBL" id="MNAD01001083">
    <property type="protein sequence ID" value="OJT08080.1"/>
    <property type="molecule type" value="Genomic_DNA"/>
</dbReference>
<evidence type="ECO:0000313" key="2">
    <source>
        <dbReference type="Proteomes" id="UP000184267"/>
    </source>
</evidence>
<sequence>MHGDDAPASPTRITTHDDRLSSAPLLIDIALDPFCSHACLNLDLHHPRTGSDHPHAIPSIWSVLLLFSCPASD</sequence>
<organism evidence="1 2">
    <name type="scientific">Trametes pubescens</name>
    <name type="common">White-rot fungus</name>
    <dbReference type="NCBI Taxonomy" id="154538"/>
    <lineage>
        <taxon>Eukaryota</taxon>
        <taxon>Fungi</taxon>
        <taxon>Dikarya</taxon>
        <taxon>Basidiomycota</taxon>
        <taxon>Agaricomycotina</taxon>
        <taxon>Agaricomycetes</taxon>
        <taxon>Polyporales</taxon>
        <taxon>Polyporaceae</taxon>
        <taxon>Trametes</taxon>
    </lineage>
</organism>
<dbReference type="Proteomes" id="UP000184267">
    <property type="component" value="Unassembled WGS sequence"/>
</dbReference>
<keyword evidence="2" id="KW-1185">Reference proteome</keyword>
<comment type="caution">
    <text evidence="1">The sequence shown here is derived from an EMBL/GenBank/DDBJ whole genome shotgun (WGS) entry which is preliminary data.</text>
</comment>
<gene>
    <name evidence="1" type="ORF">TRAPUB_1015</name>
</gene>
<evidence type="ECO:0000313" key="1">
    <source>
        <dbReference type="EMBL" id="OJT08080.1"/>
    </source>
</evidence>
<protein>
    <submittedName>
        <fullName evidence="1">Uncharacterized protein</fullName>
    </submittedName>
</protein>
<name>A0A1M2VKI4_TRAPU</name>
<dbReference type="AlphaFoldDB" id="A0A1M2VKI4"/>
<accession>A0A1M2VKI4</accession>
<proteinExistence type="predicted"/>